<sequence>MKRARSRPPSPPSVEELAPLDRSAPKGAQLRAALEQLMAGLGAGALLPSERMLAERFGVARMTVRRELDRLCADGLAYRVERQGTFVAERPIVQSDALSSFSEDILARGMTPGGTVLAQEVVKAPDAVAAALERPPGVPVVLIHRVRTADGVPLAVEWAHLPADDFPLLERAALDDRSLYRLLRRRYGVAFGEATQRASAVALTEEEARLLETAPGAPAFLFRRVTRRVSGRVIESARSLYRGDRYEIDMHQRPR</sequence>
<dbReference type="CDD" id="cd07377">
    <property type="entry name" value="WHTH_GntR"/>
    <property type="match status" value="1"/>
</dbReference>
<feature type="region of interest" description="Disordered" evidence="4">
    <location>
        <begin position="1"/>
        <end position="22"/>
    </location>
</feature>
<dbReference type="PROSITE" id="PS50949">
    <property type="entry name" value="HTH_GNTR"/>
    <property type="match status" value="1"/>
</dbReference>
<keyword evidence="7" id="KW-1185">Reference proteome</keyword>
<protein>
    <submittedName>
        <fullName evidence="6">GntR family transcriptional regulator</fullName>
    </submittedName>
</protein>
<reference evidence="6 7" key="1">
    <citation type="submission" date="2020-08" db="EMBL/GenBank/DDBJ databases">
        <title>Genomic Encyclopedia of Archaeal and Bacterial Type Strains, Phase II (KMG-II): from individual species to whole genera.</title>
        <authorList>
            <person name="Goeker M."/>
        </authorList>
    </citation>
    <scope>NUCLEOTIDE SEQUENCE [LARGE SCALE GENOMIC DNA]</scope>
    <source>
        <strain evidence="6 7">DSM 23288</strain>
    </source>
</reference>
<evidence type="ECO:0000256" key="2">
    <source>
        <dbReference type="ARBA" id="ARBA00023125"/>
    </source>
</evidence>
<proteinExistence type="predicted"/>
<dbReference type="SUPFAM" id="SSF46785">
    <property type="entry name" value="Winged helix' DNA-binding domain"/>
    <property type="match status" value="1"/>
</dbReference>
<dbReference type="AlphaFoldDB" id="A0A840IAN4"/>
<comment type="caution">
    <text evidence="6">The sequence shown here is derived from an EMBL/GenBank/DDBJ whole genome shotgun (WGS) entry which is preliminary data.</text>
</comment>
<dbReference type="EMBL" id="JACHNU010000001">
    <property type="protein sequence ID" value="MBB4661313.1"/>
    <property type="molecule type" value="Genomic_DNA"/>
</dbReference>
<dbReference type="SMART" id="SM00345">
    <property type="entry name" value="HTH_GNTR"/>
    <property type="match status" value="1"/>
</dbReference>
<dbReference type="GO" id="GO:0003677">
    <property type="term" value="F:DNA binding"/>
    <property type="evidence" value="ECO:0007669"/>
    <property type="project" value="UniProtKB-KW"/>
</dbReference>
<evidence type="ECO:0000313" key="7">
    <source>
        <dbReference type="Proteomes" id="UP000585272"/>
    </source>
</evidence>
<dbReference type="Proteomes" id="UP000585272">
    <property type="component" value="Unassembled WGS sequence"/>
</dbReference>
<dbReference type="Pfam" id="PF00392">
    <property type="entry name" value="GntR"/>
    <property type="match status" value="1"/>
</dbReference>
<dbReference type="SUPFAM" id="SSF64288">
    <property type="entry name" value="Chorismate lyase-like"/>
    <property type="match status" value="1"/>
</dbReference>
<dbReference type="PANTHER" id="PTHR44846">
    <property type="entry name" value="MANNOSYL-D-GLYCERATE TRANSPORT/METABOLISM SYSTEM REPRESSOR MNGR-RELATED"/>
    <property type="match status" value="1"/>
</dbReference>
<dbReference type="SMART" id="SM00866">
    <property type="entry name" value="UTRA"/>
    <property type="match status" value="1"/>
</dbReference>
<accession>A0A840IAN4</accession>
<dbReference type="InterPro" id="IPR050679">
    <property type="entry name" value="Bact_HTH_transcr_reg"/>
</dbReference>
<gene>
    <name evidence="6" type="ORF">BDZ31_000886</name>
</gene>
<keyword evidence="1" id="KW-0805">Transcription regulation</keyword>
<dbReference type="Gene3D" id="1.10.10.10">
    <property type="entry name" value="Winged helix-like DNA-binding domain superfamily/Winged helix DNA-binding domain"/>
    <property type="match status" value="1"/>
</dbReference>
<dbReference type="InterPro" id="IPR011663">
    <property type="entry name" value="UTRA"/>
</dbReference>
<dbReference type="InterPro" id="IPR028978">
    <property type="entry name" value="Chorismate_lyase_/UTRA_dom_sf"/>
</dbReference>
<evidence type="ECO:0000313" key="6">
    <source>
        <dbReference type="EMBL" id="MBB4661313.1"/>
    </source>
</evidence>
<dbReference type="InterPro" id="IPR036388">
    <property type="entry name" value="WH-like_DNA-bd_sf"/>
</dbReference>
<dbReference type="RefSeq" id="WP_183339371.1">
    <property type="nucleotide sequence ID" value="NZ_JACHNU010000001.1"/>
</dbReference>
<evidence type="ECO:0000256" key="1">
    <source>
        <dbReference type="ARBA" id="ARBA00023015"/>
    </source>
</evidence>
<evidence type="ECO:0000256" key="4">
    <source>
        <dbReference type="SAM" id="MobiDB-lite"/>
    </source>
</evidence>
<dbReference type="Pfam" id="PF07702">
    <property type="entry name" value="UTRA"/>
    <property type="match status" value="1"/>
</dbReference>
<name>A0A840IAN4_9ACTN</name>
<evidence type="ECO:0000256" key="3">
    <source>
        <dbReference type="ARBA" id="ARBA00023163"/>
    </source>
</evidence>
<keyword evidence="3" id="KW-0804">Transcription</keyword>
<dbReference type="Gene3D" id="3.40.1410.10">
    <property type="entry name" value="Chorismate lyase-like"/>
    <property type="match status" value="1"/>
</dbReference>
<keyword evidence="2" id="KW-0238">DNA-binding</keyword>
<feature type="domain" description="HTH gntR-type" evidence="5">
    <location>
        <begin position="24"/>
        <end position="90"/>
    </location>
</feature>
<dbReference type="GO" id="GO:0003700">
    <property type="term" value="F:DNA-binding transcription factor activity"/>
    <property type="evidence" value="ECO:0007669"/>
    <property type="project" value="InterPro"/>
</dbReference>
<dbReference type="PRINTS" id="PR00035">
    <property type="entry name" value="HTHGNTR"/>
</dbReference>
<evidence type="ECO:0000259" key="5">
    <source>
        <dbReference type="PROSITE" id="PS50949"/>
    </source>
</evidence>
<organism evidence="6 7">
    <name type="scientific">Conexibacter arvalis</name>
    <dbReference type="NCBI Taxonomy" id="912552"/>
    <lineage>
        <taxon>Bacteria</taxon>
        <taxon>Bacillati</taxon>
        <taxon>Actinomycetota</taxon>
        <taxon>Thermoleophilia</taxon>
        <taxon>Solirubrobacterales</taxon>
        <taxon>Conexibacteraceae</taxon>
        <taxon>Conexibacter</taxon>
    </lineage>
</organism>
<dbReference type="InterPro" id="IPR000524">
    <property type="entry name" value="Tscrpt_reg_HTH_GntR"/>
</dbReference>
<dbReference type="PANTHER" id="PTHR44846:SF1">
    <property type="entry name" value="MANNOSYL-D-GLYCERATE TRANSPORT_METABOLISM SYSTEM REPRESSOR MNGR-RELATED"/>
    <property type="match status" value="1"/>
</dbReference>
<dbReference type="InterPro" id="IPR036390">
    <property type="entry name" value="WH_DNA-bd_sf"/>
</dbReference>
<dbReference type="GO" id="GO:0045892">
    <property type="term" value="P:negative regulation of DNA-templated transcription"/>
    <property type="evidence" value="ECO:0007669"/>
    <property type="project" value="TreeGrafter"/>
</dbReference>